<proteinExistence type="inferred from homology"/>
<dbReference type="EMBL" id="JAHKSW010000019">
    <property type="protein sequence ID" value="KAG7320519.1"/>
    <property type="molecule type" value="Genomic_DNA"/>
</dbReference>
<comment type="function">
    <text evidence="7">Suppresses food intake, delays gastric emptying and decreases heat-induced edema. Might represent an endogenous ligand for maintaining homeostasis after stress.</text>
</comment>
<evidence type="ECO:0000256" key="1">
    <source>
        <dbReference type="ARBA" id="ARBA00004613"/>
    </source>
</evidence>
<evidence type="ECO:0000313" key="11">
    <source>
        <dbReference type="EMBL" id="KAG7320519.1"/>
    </source>
</evidence>
<dbReference type="Pfam" id="PF00473">
    <property type="entry name" value="CRF"/>
    <property type="match status" value="1"/>
</dbReference>
<keyword evidence="6 9" id="KW-0732">Signal</keyword>
<dbReference type="PANTHER" id="PTHR17575">
    <property type="entry name" value="UROCORTIN-2 AND 3"/>
    <property type="match status" value="1"/>
</dbReference>
<keyword evidence="5" id="KW-0372">Hormone</keyword>
<evidence type="ECO:0000256" key="9">
    <source>
        <dbReference type="SAM" id="SignalP"/>
    </source>
</evidence>
<feature type="region of interest" description="Disordered" evidence="8">
    <location>
        <begin position="53"/>
        <end position="73"/>
    </location>
</feature>
<reference evidence="11 12" key="1">
    <citation type="submission" date="2021-06" db="EMBL/GenBank/DDBJ databases">
        <title>Chromosome-level genome assembly of the red-tail catfish (Hemibagrus wyckioides).</title>
        <authorList>
            <person name="Shao F."/>
        </authorList>
    </citation>
    <scope>NUCLEOTIDE SEQUENCE [LARGE SCALE GENOMIC DNA]</scope>
    <source>
        <strain evidence="11">EC202008001</strain>
        <tissue evidence="11">Blood</tissue>
    </source>
</reference>
<dbReference type="GO" id="GO:0009755">
    <property type="term" value="P:hormone-mediated signaling pathway"/>
    <property type="evidence" value="ECO:0007669"/>
    <property type="project" value="TreeGrafter"/>
</dbReference>
<evidence type="ECO:0000256" key="7">
    <source>
        <dbReference type="ARBA" id="ARBA00025160"/>
    </source>
</evidence>
<organism evidence="11 12">
    <name type="scientific">Hemibagrus wyckioides</name>
    <dbReference type="NCBI Taxonomy" id="337641"/>
    <lineage>
        <taxon>Eukaryota</taxon>
        <taxon>Metazoa</taxon>
        <taxon>Chordata</taxon>
        <taxon>Craniata</taxon>
        <taxon>Vertebrata</taxon>
        <taxon>Euteleostomi</taxon>
        <taxon>Actinopterygii</taxon>
        <taxon>Neopterygii</taxon>
        <taxon>Teleostei</taxon>
        <taxon>Ostariophysi</taxon>
        <taxon>Siluriformes</taxon>
        <taxon>Bagridae</taxon>
        <taxon>Hemibagrus</taxon>
    </lineage>
</organism>
<evidence type="ECO:0000256" key="6">
    <source>
        <dbReference type="ARBA" id="ARBA00022729"/>
    </source>
</evidence>
<dbReference type="GO" id="GO:0005179">
    <property type="term" value="F:hormone activity"/>
    <property type="evidence" value="ECO:0007669"/>
    <property type="project" value="UniProtKB-KW"/>
</dbReference>
<sequence>MQTLRTLFLVLAVLCTPVSSLCLRAYDSDSGFLCDGELLSSASADADAERVVEAPYDGDESSEESRERRTLPGSSYKFLSHTLLRSKMYGNGARSDRRSRVTLSLDVPTNLMNALFDIARAKNLRAKAAHNARLMAQIGKRR</sequence>
<protein>
    <recommendedName>
        <fullName evidence="10">Corticotropin-releasing factor domain-containing protein</fullName>
    </recommendedName>
</protein>
<comment type="caution">
    <text evidence="11">The sequence shown here is derived from an EMBL/GenBank/DDBJ whole genome shotgun (WGS) entry which is preliminary data.</text>
</comment>
<dbReference type="AlphaFoldDB" id="A0A9D3NFA1"/>
<dbReference type="GO" id="GO:0005615">
    <property type="term" value="C:extracellular space"/>
    <property type="evidence" value="ECO:0007669"/>
    <property type="project" value="InterPro"/>
</dbReference>
<dbReference type="GO" id="GO:0007586">
    <property type="term" value="P:digestion"/>
    <property type="evidence" value="ECO:0007669"/>
    <property type="project" value="InterPro"/>
</dbReference>
<accession>A0A9D3NFA1</accession>
<dbReference type="InterPro" id="IPR000187">
    <property type="entry name" value="CRF"/>
</dbReference>
<dbReference type="Proteomes" id="UP000824219">
    <property type="component" value="Linkage Group LG19"/>
</dbReference>
<evidence type="ECO:0000256" key="5">
    <source>
        <dbReference type="ARBA" id="ARBA00022702"/>
    </source>
</evidence>
<evidence type="ECO:0000256" key="2">
    <source>
        <dbReference type="ARBA" id="ARBA00009287"/>
    </source>
</evidence>
<feature type="signal peptide" evidence="9">
    <location>
        <begin position="1"/>
        <end position="20"/>
    </location>
</feature>
<evidence type="ECO:0000259" key="10">
    <source>
        <dbReference type="Pfam" id="PF00473"/>
    </source>
</evidence>
<evidence type="ECO:0000256" key="8">
    <source>
        <dbReference type="SAM" id="MobiDB-lite"/>
    </source>
</evidence>
<dbReference type="GO" id="GO:0031669">
    <property type="term" value="P:cellular response to nutrient levels"/>
    <property type="evidence" value="ECO:0007669"/>
    <property type="project" value="TreeGrafter"/>
</dbReference>
<comment type="subunit">
    <text evidence="3">Binds with high affinity to CRF receptors 2-alpha and 2-beta.</text>
</comment>
<feature type="chain" id="PRO_5039154959" description="Corticotropin-releasing factor domain-containing protein" evidence="9">
    <location>
        <begin position="21"/>
        <end position="142"/>
    </location>
</feature>
<evidence type="ECO:0000313" key="12">
    <source>
        <dbReference type="Proteomes" id="UP000824219"/>
    </source>
</evidence>
<evidence type="ECO:0000256" key="4">
    <source>
        <dbReference type="ARBA" id="ARBA00022525"/>
    </source>
</evidence>
<feature type="domain" description="Corticotropin-releasing factor" evidence="10">
    <location>
        <begin position="102"/>
        <end position="138"/>
    </location>
</feature>
<keyword evidence="4" id="KW-0964">Secreted</keyword>
<dbReference type="PANTHER" id="PTHR17575:SF1">
    <property type="entry name" value="UROCORTIN-3"/>
    <property type="match status" value="1"/>
</dbReference>
<keyword evidence="12" id="KW-1185">Reference proteome</keyword>
<comment type="similarity">
    <text evidence="2">Belongs to the sauvagine/corticotropin-releasing factor/urotensin I family.</text>
</comment>
<comment type="subcellular location">
    <subcellularLocation>
        <location evidence="1">Secreted</location>
    </subcellularLocation>
</comment>
<dbReference type="OrthoDB" id="9949770at2759"/>
<dbReference type="GO" id="GO:0051431">
    <property type="term" value="F:corticotropin-releasing hormone receptor 2 binding"/>
    <property type="evidence" value="ECO:0007669"/>
    <property type="project" value="InterPro"/>
</dbReference>
<dbReference type="InterPro" id="IPR024270">
    <property type="entry name" value="Urocortin_II/III"/>
</dbReference>
<gene>
    <name evidence="11" type="ORF">KOW79_016372</name>
</gene>
<evidence type="ECO:0000256" key="3">
    <source>
        <dbReference type="ARBA" id="ARBA00011328"/>
    </source>
</evidence>
<name>A0A9D3NFA1_9TELE</name>
<dbReference type="GO" id="GO:0007189">
    <property type="term" value="P:adenylate cyclase-activating G protein-coupled receptor signaling pathway"/>
    <property type="evidence" value="ECO:0007669"/>
    <property type="project" value="TreeGrafter"/>
</dbReference>